<dbReference type="PANTHER" id="PTHR47240">
    <property type="entry name" value="CHROMO DOMAIN-CONTAINING PROTEIN LHP1"/>
    <property type="match status" value="1"/>
</dbReference>
<keyword evidence="6" id="KW-1185">Reference proteome</keyword>
<dbReference type="Gene3D" id="2.40.50.40">
    <property type="match status" value="1"/>
</dbReference>
<feature type="compositionally biased region" description="Pro residues" evidence="3">
    <location>
        <begin position="150"/>
        <end position="162"/>
    </location>
</feature>
<evidence type="ECO:0000259" key="4">
    <source>
        <dbReference type="PROSITE" id="PS50013"/>
    </source>
</evidence>
<reference evidence="5 6" key="1">
    <citation type="submission" date="2024-01" db="EMBL/GenBank/DDBJ databases">
        <title>The genomes of 5 underutilized Papilionoideae crops provide insights into root nodulation and disease resistanc.</title>
        <authorList>
            <person name="Yuan L."/>
        </authorList>
    </citation>
    <scope>NUCLEOTIDE SEQUENCE [LARGE SCALE GENOMIC DNA]</scope>
    <source>
        <strain evidence="5">ZHUSHIDOU_FW_LH</strain>
        <tissue evidence="5">Leaf</tissue>
    </source>
</reference>
<dbReference type="InterPro" id="IPR044251">
    <property type="entry name" value="LHP1-like"/>
</dbReference>
<evidence type="ECO:0000313" key="6">
    <source>
        <dbReference type="Proteomes" id="UP001372338"/>
    </source>
</evidence>
<feature type="domain" description="Chromo" evidence="4">
    <location>
        <begin position="17"/>
        <end position="68"/>
    </location>
</feature>
<accession>A0AAN9FMD8</accession>
<dbReference type="InterPro" id="IPR023779">
    <property type="entry name" value="Chromodomain_CS"/>
</dbReference>
<protein>
    <recommendedName>
        <fullName evidence="4">Chromo domain-containing protein</fullName>
    </recommendedName>
</protein>
<feature type="region of interest" description="Disordered" evidence="3">
    <location>
        <begin position="71"/>
        <end position="128"/>
    </location>
</feature>
<proteinExistence type="predicted"/>
<dbReference type="PROSITE" id="PS00598">
    <property type="entry name" value="CHROMO_1"/>
    <property type="match status" value="1"/>
</dbReference>
<dbReference type="Proteomes" id="UP001372338">
    <property type="component" value="Unassembled WGS sequence"/>
</dbReference>
<gene>
    <name evidence="5" type="ORF">RIF29_18578</name>
</gene>
<sequence>MRRVMNMHYAEHAYGFYDVEAIRRKRIYKGEVRYLVKWKGWAESSNTWEPIDNLEPVKDLIDAFERSKLLNSGKVVRRKQRKHHTPPPPPKKNQHPRASTSYSLRDFSTRSHSHSHSRSHSHSHSAPTLNDQTVDQAQFHATQQQQLPIFNPPSPPPPPPPPLDRRSNEEEEEDPKLTQLEEPKSSNNAHADAIQLHKKADEEEASLPHNPPPPPQSRGAKRRKAGCVKRFLKIQEVVDDASHPNPTTNIVSASKGLGATAAADGGNNNNDNNSVRRVVGSAFDFNIVKIIRPISYAMSFSSNTIDEVSLAFLALRSDGTEMVVTNKYLKTFYPLLLIDYYEANLRCTRRRY</sequence>
<organism evidence="5 6">
    <name type="scientific">Crotalaria pallida</name>
    <name type="common">Smooth rattlebox</name>
    <name type="synonym">Crotalaria striata</name>
    <dbReference type="NCBI Taxonomy" id="3830"/>
    <lineage>
        <taxon>Eukaryota</taxon>
        <taxon>Viridiplantae</taxon>
        <taxon>Streptophyta</taxon>
        <taxon>Embryophyta</taxon>
        <taxon>Tracheophyta</taxon>
        <taxon>Spermatophyta</taxon>
        <taxon>Magnoliopsida</taxon>
        <taxon>eudicotyledons</taxon>
        <taxon>Gunneridae</taxon>
        <taxon>Pentapetalae</taxon>
        <taxon>rosids</taxon>
        <taxon>fabids</taxon>
        <taxon>Fabales</taxon>
        <taxon>Fabaceae</taxon>
        <taxon>Papilionoideae</taxon>
        <taxon>50 kb inversion clade</taxon>
        <taxon>genistoids sensu lato</taxon>
        <taxon>core genistoids</taxon>
        <taxon>Crotalarieae</taxon>
        <taxon>Crotalaria</taxon>
    </lineage>
</organism>
<dbReference type="InterPro" id="IPR000953">
    <property type="entry name" value="Chromo/chromo_shadow_dom"/>
</dbReference>
<feature type="compositionally biased region" description="Basic residues" evidence="3">
    <location>
        <begin position="75"/>
        <end position="85"/>
    </location>
</feature>
<dbReference type="SUPFAM" id="SSF54160">
    <property type="entry name" value="Chromo domain-like"/>
    <property type="match status" value="1"/>
</dbReference>
<dbReference type="PANTHER" id="PTHR47240:SF2">
    <property type="entry name" value="CHROMO DOMAIN-CONTAINING PROTEIN LHP1"/>
    <property type="match status" value="1"/>
</dbReference>
<dbReference type="Pfam" id="PF00385">
    <property type="entry name" value="Chromo"/>
    <property type="match status" value="1"/>
</dbReference>
<dbReference type="AlphaFoldDB" id="A0AAN9FMD8"/>
<evidence type="ECO:0000256" key="2">
    <source>
        <dbReference type="ARBA" id="ARBA00023242"/>
    </source>
</evidence>
<feature type="compositionally biased region" description="Basic and acidic residues" evidence="3">
    <location>
        <begin position="175"/>
        <end position="184"/>
    </location>
</feature>
<dbReference type="CDD" id="cd00024">
    <property type="entry name" value="CD_CSD"/>
    <property type="match status" value="1"/>
</dbReference>
<dbReference type="InterPro" id="IPR023780">
    <property type="entry name" value="Chromo_domain"/>
</dbReference>
<feature type="compositionally biased region" description="Basic residues" evidence="3">
    <location>
        <begin position="111"/>
        <end position="123"/>
    </location>
</feature>
<keyword evidence="2" id="KW-0539">Nucleus</keyword>
<name>A0AAN9FMD8_CROPI</name>
<comment type="caution">
    <text evidence="5">The sequence shown here is derived from an EMBL/GenBank/DDBJ whole genome shotgun (WGS) entry which is preliminary data.</text>
</comment>
<evidence type="ECO:0000256" key="3">
    <source>
        <dbReference type="SAM" id="MobiDB-lite"/>
    </source>
</evidence>
<dbReference type="PROSITE" id="PS50013">
    <property type="entry name" value="CHROMO_2"/>
    <property type="match status" value="1"/>
</dbReference>
<evidence type="ECO:0000256" key="1">
    <source>
        <dbReference type="ARBA" id="ARBA00004123"/>
    </source>
</evidence>
<evidence type="ECO:0000313" key="5">
    <source>
        <dbReference type="EMBL" id="KAK7277426.1"/>
    </source>
</evidence>
<dbReference type="EMBL" id="JAYWIO010000003">
    <property type="protein sequence ID" value="KAK7277426.1"/>
    <property type="molecule type" value="Genomic_DNA"/>
</dbReference>
<dbReference type="SMART" id="SM00298">
    <property type="entry name" value="CHROMO"/>
    <property type="match status" value="1"/>
</dbReference>
<comment type="subcellular location">
    <subcellularLocation>
        <location evidence="1">Nucleus</location>
    </subcellularLocation>
</comment>
<feature type="region of interest" description="Disordered" evidence="3">
    <location>
        <begin position="147"/>
        <end position="225"/>
    </location>
</feature>
<dbReference type="GO" id="GO:0005634">
    <property type="term" value="C:nucleus"/>
    <property type="evidence" value="ECO:0007669"/>
    <property type="project" value="UniProtKB-SubCell"/>
</dbReference>
<dbReference type="GO" id="GO:0031507">
    <property type="term" value="P:heterochromatin formation"/>
    <property type="evidence" value="ECO:0007669"/>
    <property type="project" value="InterPro"/>
</dbReference>
<dbReference type="InterPro" id="IPR016197">
    <property type="entry name" value="Chromo-like_dom_sf"/>
</dbReference>